<feature type="region of interest" description="Disordered" evidence="1">
    <location>
        <begin position="43"/>
        <end position="73"/>
    </location>
</feature>
<dbReference type="RefSeq" id="WP_254179594.1">
    <property type="nucleotide sequence ID" value="NZ_JANARS010000001.1"/>
</dbReference>
<evidence type="ECO:0008006" key="4">
    <source>
        <dbReference type="Google" id="ProtNLM"/>
    </source>
</evidence>
<dbReference type="EMBL" id="JANARS010000001">
    <property type="protein sequence ID" value="MCP3420350.1"/>
    <property type="molecule type" value="Genomic_DNA"/>
</dbReference>
<gene>
    <name evidence="2" type="ORF">NCI01_00935</name>
</gene>
<accession>A0ABT1KRH9</accession>
<protein>
    <recommendedName>
        <fullName evidence="4">Helix-turn-helix domain-containing protein</fullName>
    </recommendedName>
</protein>
<name>A0ABT1KRH9_9ACTN</name>
<dbReference type="Proteomes" id="UP001204524">
    <property type="component" value="Unassembled WGS sequence"/>
</dbReference>
<organism evidence="2 3">
    <name type="scientific">Nocardioides pinisoli</name>
    <dbReference type="NCBI Taxonomy" id="2950279"/>
    <lineage>
        <taxon>Bacteria</taxon>
        <taxon>Bacillati</taxon>
        <taxon>Actinomycetota</taxon>
        <taxon>Actinomycetes</taxon>
        <taxon>Propionibacteriales</taxon>
        <taxon>Nocardioidaceae</taxon>
        <taxon>Nocardioides</taxon>
    </lineage>
</organism>
<evidence type="ECO:0000256" key="1">
    <source>
        <dbReference type="SAM" id="MobiDB-lite"/>
    </source>
</evidence>
<evidence type="ECO:0000313" key="2">
    <source>
        <dbReference type="EMBL" id="MCP3420350.1"/>
    </source>
</evidence>
<feature type="compositionally biased region" description="Basic and acidic residues" evidence="1">
    <location>
        <begin position="46"/>
        <end position="68"/>
    </location>
</feature>
<keyword evidence="3" id="KW-1185">Reference proteome</keyword>
<sequence length="133" mass="14630">MEAAAIIGCGHGPVERMAREGVIERRPGPRGVPSLNRASVGAAGEIWRREQSEREAARRASTRRHNDPPDDGQVWVSTDLAALALDVTANRIRQLVQVGRLPATMCGTKLWLRRDDVERAAAARAFARRADVR</sequence>
<evidence type="ECO:0000313" key="3">
    <source>
        <dbReference type="Proteomes" id="UP001204524"/>
    </source>
</evidence>
<comment type="caution">
    <text evidence="2">The sequence shown here is derived from an EMBL/GenBank/DDBJ whole genome shotgun (WGS) entry which is preliminary data.</text>
</comment>
<proteinExistence type="predicted"/>
<reference evidence="2 3" key="1">
    <citation type="submission" date="2022-06" db="EMBL/GenBank/DDBJ databases">
        <authorList>
            <person name="So Y."/>
        </authorList>
    </citation>
    <scope>NUCLEOTIDE SEQUENCE [LARGE SCALE GENOMIC DNA]</scope>
    <source>
        <strain evidence="2 3">STR3</strain>
    </source>
</reference>